<gene>
    <name evidence="1" type="ORF">S01H1_85176</name>
</gene>
<accession>X0YHG8</accession>
<organism evidence="1">
    <name type="scientific">marine sediment metagenome</name>
    <dbReference type="NCBI Taxonomy" id="412755"/>
    <lineage>
        <taxon>unclassified sequences</taxon>
        <taxon>metagenomes</taxon>
        <taxon>ecological metagenomes</taxon>
    </lineage>
</organism>
<feature type="non-terminal residue" evidence="1">
    <location>
        <position position="103"/>
    </location>
</feature>
<evidence type="ECO:0000313" key="1">
    <source>
        <dbReference type="EMBL" id="GAG48038.1"/>
    </source>
</evidence>
<dbReference type="SUPFAM" id="SSF56281">
    <property type="entry name" value="Metallo-hydrolase/oxidoreductase"/>
    <property type="match status" value="1"/>
</dbReference>
<dbReference type="PANTHER" id="PTHR46018:SF2">
    <property type="entry name" value="ZINC PHOSPHODIESTERASE ELAC PROTEIN 1"/>
    <property type="match status" value="1"/>
</dbReference>
<sequence>DFDIEIIETSGGIVLENKDFLLESFPLSHSDTSFGYKLVTKPKIGRFNVEKASELNIPRGELWKKLQNGKTIEINGKAIHPSDVLDEVEDNSLKVIITGDTPF</sequence>
<dbReference type="PANTHER" id="PTHR46018">
    <property type="entry name" value="ZINC PHOSPHODIESTERASE ELAC PROTEIN 1"/>
    <property type="match status" value="1"/>
</dbReference>
<reference evidence="1" key="1">
    <citation type="journal article" date="2014" name="Front. Microbiol.">
        <title>High frequency of phylogenetically diverse reductive dehalogenase-homologous genes in deep subseafloor sedimentary metagenomes.</title>
        <authorList>
            <person name="Kawai M."/>
            <person name="Futagami T."/>
            <person name="Toyoda A."/>
            <person name="Takaki Y."/>
            <person name="Nishi S."/>
            <person name="Hori S."/>
            <person name="Arai W."/>
            <person name="Tsubouchi T."/>
            <person name="Morono Y."/>
            <person name="Uchiyama I."/>
            <person name="Ito T."/>
            <person name="Fujiyama A."/>
            <person name="Inagaki F."/>
            <person name="Takami H."/>
        </authorList>
    </citation>
    <scope>NUCLEOTIDE SEQUENCE</scope>
    <source>
        <strain evidence="1">Expedition CK06-06</strain>
    </source>
</reference>
<dbReference type="GO" id="GO:0042781">
    <property type="term" value="F:3'-tRNA processing endoribonuclease activity"/>
    <property type="evidence" value="ECO:0007669"/>
    <property type="project" value="TreeGrafter"/>
</dbReference>
<name>X0YHG8_9ZZZZ</name>
<dbReference type="AlphaFoldDB" id="X0YHG8"/>
<protein>
    <submittedName>
        <fullName evidence="1">Uncharacterized protein</fullName>
    </submittedName>
</protein>
<proteinExistence type="predicted"/>
<comment type="caution">
    <text evidence="1">The sequence shown here is derived from an EMBL/GenBank/DDBJ whole genome shotgun (WGS) entry which is preliminary data.</text>
</comment>
<dbReference type="EMBL" id="BARS01058390">
    <property type="protein sequence ID" value="GAG48038.1"/>
    <property type="molecule type" value="Genomic_DNA"/>
</dbReference>
<feature type="non-terminal residue" evidence="1">
    <location>
        <position position="1"/>
    </location>
</feature>
<dbReference type="Gene3D" id="3.60.15.10">
    <property type="entry name" value="Ribonuclease Z/Hydroxyacylglutathione hydrolase-like"/>
    <property type="match status" value="1"/>
</dbReference>
<dbReference type="InterPro" id="IPR036866">
    <property type="entry name" value="RibonucZ/Hydroxyglut_hydro"/>
</dbReference>